<dbReference type="NCBIfam" id="NF038117">
    <property type="entry name" value="choice_anch_I"/>
    <property type="match status" value="1"/>
</dbReference>
<dbReference type="InterPro" id="IPR015943">
    <property type="entry name" value="WD40/YVTN_repeat-like_dom_sf"/>
</dbReference>
<evidence type="ECO:0000259" key="2">
    <source>
        <dbReference type="Pfam" id="PF22494"/>
    </source>
</evidence>
<accession>A0A0P7ZM19</accession>
<dbReference type="Pfam" id="PF22494">
    <property type="entry name" value="choice_anch_I"/>
    <property type="match status" value="1"/>
</dbReference>
<dbReference type="Gene3D" id="3.90.780.10">
    <property type="entry name" value="5'-Nucleotidase, C-terminal domain"/>
    <property type="match status" value="1"/>
</dbReference>
<dbReference type="InterPro" id="IPR055188">
    <property type="entry name" value="Choice_anch_I"/>
</dbReference>
<dbReference type="PANTHER" id="PTHR46928:SF1">
    <property type="entry name" value="MESENCHYME-SPECIFIC CELL SURFACE GLYCOPROTEIN"/>
    <property type="match status" value="1"/>
</dbReference>
<dbReference type="Proteomes" id="UP000050465">
    <property type="component" value="Unassembled WGS sequence"/>
</dbReference>
<dbReference type="InterPro" id="IPR011048">
    <property type="entry name" value="Haem_d1_sf"/>
</dbReference>
<name>A0A0P7ZM19_9CYAN</name>
<feature type="domain" description="Choice-of-anchor I" evidence="2">
    <location>
        <begin position="16"/>
        <end position="504"/>
    </location>
</feature>
<dbReference type="PRINTS" id="PR01607">
    <property type="entry name" value="APYRASEFAMLY"/>
</dbReference>
<dbReference type="Gene3D" id="3.60.21.10">
    <property type="match status" value="1"/>
</dbReference>
<evidence type="ECO:0000313" key="4">
    <source>
        <dbReference type="Proteomes" id="UP000050465"/>
    </source>
</evidence>
<proteinExistence type="predicted"/>
<protein>
    <submittedName>
        <fullName evidence="3">2',3'-cyclic-nucleotide 2'-phosphodiesterase/5'-or 3'-nucleotidase, 5'-nucleotidase family</fullName>
    </submittedName>
</protein>
<dbReference type="InterPro" id="IPR011044">
    <property type="entry name" value="Quino_amine_DH_bsu"/>
</dbReference>
<evidence type="ECO:0000259" key="1">
    <source>
        <dbReference type="Pfam" id="PF02872"/>
    </source>
</evidence>
<dbReference type="SUPFAM" id="SSF55816">
    <property type="entry name" value="5'-nucleotidase (syn. UDP-sugar hydrolase), C-terminal domain"/>
    <property type="match status" value="1"/>
</dbReference>
<dbReference type="InterPro" id="IPR011049">
    <property type="entry name" value="Serralysin-like_metalloprot_C"/>
</dbReference>
<dbReference type="GO" id="GO:0016787">
    <property type="term" value="F:hydrolase activity"/>
    <property type="evidence" value="ECO:0007669"/>
    <property type="project" value="InterPro"/>
</dbReference>
<dbReference type="SUPFAM" id="SSF50969">
    <property type="entry name" value="YVTN repeat-like/Quinoprotein amine dehydrogenase"/>
    <property type="match status" value="1"/>
</dbReference>
<dbReference type="SUPFAM" id="SSF51004">
    <property type="entry name" value="C-terminal (heme d1) domain of cytochrome cd1-nitrite reductase"/>
    <property type="match status" value="1"/>
</dbReference>
<organism evidence="3 4">
    <name type="scientific">Phormidesmis priestleyi Ana</name>
    <dbReference type="NCBI Taxonomy" id="1666911"/>
    <lineage>
        <taxon>Bacteria</taxon>
        <taxon>Bacillati</taxon>
        <taxon>Cyanobacteriota</taxon>
        <taxon>Cyanophyceae</taxon>
        <taxon>Leptolyngbyales</taxon>
        <taxon>Leptolyngbyaceae</taxon>
        <taxon>Phormidesmis</taxon>
    </lineage>
</organism>
<comment type="caution">
    <text evidence="3">The sequence shown here is derived from an EMBL/GenBank/DDBJ whole genome shotgun (WGS) entry which is preliminary data.</text>
</comment>
<dbReference type="InterPro" id="IPR006179">
    <property type="entry name" value="5_nucleotidase/apyrase"/>
</dbReference>
<dbReference type="PATRIC" id="fig|1666911.3.peg.1070"/>
<evidence type="ECO:0000313" key="3">
    <source>
        <dbReference type="EMBL" id="KPQ33931.1"/>
    </source>
</evidence>
<dbReference type="GO" id="GO:0009166">
    <property type="term" value="P:nucleotide catabolic process"/>
    <property type="evidence" value="ECO:0007669"/>
    <property type="project" value="InterPro"/>
</dbReference>
<reference evidence="3 4" key="1">
    <citation type="submission" date="2015-09" db="EMBL/GenBank/DDBJ databases">
        <title>Identification and resolution of microdiversity through metagenomic sequencing of parallel consortia.</title>
        <authorList>
            <person name="Nelson W.C."/>
            <person name="Romine M.F."/>
            <person name="Lindemann S.R."/>
        </authorList>
    </citation>
    <scope>NUCLEOTIDE SEQUENCE [LARGE SCALE GENOMIC DNA]</scope>
    <source>
        <strain evidence="3">Ana</strain>
    </source>
</reference>
<dbReference type="InterPro" id="IPR018511">
    <property type="entry name" value="Hemolysin-typ_Ca-bd_CS"/>
</dbReference>
<dbReference type="SUPFAM" id="SSF51120">
    <property type="entry name" value="beta-Roll"/>
    <property type="match status" value="1"/>
</dbReference>
<sequence>MENLSLTRIGSFTSETGAEIVAYDNARSLLYIVSGGTVVEVVDLSDPTAPTQLIAIDIADLGVPVGGANSIAYNNDLLAVALSAEVVTDPGAVALVNLNDIQSLADIERATKIFTVGALPDMVTFSPDGSKVLVANEGEPRGDIDPEGSVGIIDISGEFSSLSQANVTIAGFTQFNGQEAALRAAGVRLFPDATVAQDLEPEYIAVSPDGTRAFVTLQENNAIAIVNLQTNQVESIAPLGLKDHSLEGNGLDASDRDGVINIQPQPVFGLYMPDSIAAFEVEGETFYVIANEGDDRGDADAEGRGDAIRLKDIADVVSLGRNGLALDPSFDPALLEDEALGRLTISSIDGDTDGDGDLDKIVAYGGRSFSVLDSNGNIVFDSGDQFEQITAALAPDFFNANNGDPEAFDTRSDNKGPEPEAITTGIVNGKPYAFVGLERAGGGVLVYDLSNPRSPEFVQYVRNDADIAPEGLAFISAEDSPTGNGQPLLVVANEVSNTVAIYAINTEGSGPNPPEPPIDEVDDLFTLQLLHLADQEAGIPALADAPRASAVINALKADYENTLLLSSGDAIIPGLFFSASAEAFGGAGRADIAIQNELGIQAIAFGNHEFDLGTALVRDLVRGGEDDPATPDIDESFAGAQFPYLSSNLDFSTDENLADLVVPDGQAALPNSIAATTVIEVNGEKIGVVGATTPTLRFISSPGDITIAPADFDGNPTAEQLDALAAEIQADVDALLAANPDLNKVVLLAHMQQLSIEQALAERLTDVDIIVAGGSNTRLFDENDRARAGDTAQGPYPIFKTDAAGKPVAIVNTDGNYKYIGRLVIDFDENGEIVPESYDAAVSGAYATDDQGVADLNAQGLVDPEIQAIVDTLEAVISAKESNVFGVSEVFLNGSRGSVRAEETNLGNLTADANLAIAKETDPTTVISIKNGGGIRDSIGRTIVPAGGTGEPELLPNEGIPGVKPDGGISETDIANALRFNNGLTLLTVTAAELLEILEHGIAESASDDSTTPGRFPQVAGIEFSFDLTADAGDRIQSLAIVGEDGKDLDVVVQDGELVGDADRTFRLVTLGFLAAGGDGYPFPDRDVVDLTQPDDAPRTGTATFAPDGSEQDALAEFLALNFGADNPFNQEDTTRAEDTRLQNLAFREDTVIDGIVGDGGDSGGDDTSFLIAAPGETGEFFGSDADDFIAGQGGDDNLLFGGGGNDTLIGDLSEPSGNDSLFGGTGDDLLFGGGGDDLLFGEAGNDVLFGGAGNDLLVGGTGDDLLFGGAGTDIFAIAPGEGTNVILDFESGQDLIGLSGGLSLGQMYIVQSGANTVIGTFEGEVLSVVLNADANQFVESTFLSI</sequence>
<gene>
    <name evidence="3" type="ORF">HLUCCA11_16745</name>
</gene>
<dbReference type="SUPFAM" id="SSF56300">
    <property type="entry name" value="Metallo-dependent phosphatases"/>
    <property type="match status" value="1"/>
</dbReference>
<dbReference type="InterPro" id="IPR008334">
    <property type="entry name" value="5'-Nucleotdase_C"/>
</dbReference>
<dbReference type="EMBL" id="LJZR01000025">
    <property type="protein sequence ID" value="KPQ33931.1"/>
    <property type="molecule type" value="Genomic_DNA"/>
</dbReference>
<dbReference type="InterPro" id="IPR036907">
    <property type="entry name" value="5'-Nucleotdase_C_sf"/>
</dbReference>
<dbReference type="InterPro" id="IPR001343">
    <property type="entry name" value="Hemolysn_Ca-bd"/>
</dbReference>
<dbReference type="PROSITE" id="PS00330">
    <property type="entry name" value="HEMOLYSIN_CALCIUM"/>
    <property type="match status" value="3"/>
</dbReference>
<dbReference type="InterPro" id="IPR029052">
    <property type="entry name" value="Metallo-depent_PP-like"/>
</dbReference>
<dbReference type="Pfam" id="PF02872">
    <property type="entry name" value="5_nucleotid_C"/>
    <property type="match status" value="1"/>
</dbReference>
<dbReference type="STRING" id="1666911.HLUCCA11_16745"/>
<dbReference type="PANTHER" id="PTHR46928">
    <property type="entry name" value="MESENCHYME-SPECIFIC CELL SURFACE GLYCOPROTEIN"/>
    <property type="match status" value="1"/>
</dbReference>
<dbReference type="PRINTS" id="PR00313">
    <property type="entry name" value="CABNDNGRPT"/>
</dbReference>
<dbReference type="Pfam" id="PF00353">
    <property type="entry name" value="HemolysinCabind"/>
    <property type="match status" value="3"/>
</dbReference>
<dbReference type="GO" id="GO:0005509">
    <property type="term" value="F:calcium ion binding"/>
    <property type="evidence" value="ECO:0007669"/>
    <property type="project" value="InterPro"/>
</dbReference>
<dbReference type="InterPro" id="IPR052956">
    <property type="entry name" value="Mesenchyme-surface_protein"/>
</dbReference>
<feature type="domain" description="5'-Nucleotidase C-terminal" evidence="1">
    <location>
        <begin position="886"/>
        <end position="1083"/>
    </location>
</feature>
<dbReference type="Gene3D" id="2.150.10.10">
    <property type="entry name" value="Serralysin-like metalloprotease, C-terminal"/>
    <property type="match status" value="1"/>
</dbReference>
<dbReference type="Gene3D" id="2.130.10.10">
    <property type="entry name" value="YVTN repeat-like/Quinoprotein amine dehydrogenase"/>
    <property type="match status" value="1"/>
</dbReference>